<dbReference type="EMBL" id="HG793133">
    <property type="protein sequence ID" value="CDK30839.1"/>
    <property type="molecule type" value="Genomic_DNA"/>
</dbReference>
<dbReference type="Pfam" id="PF06250">
    <property type="entry name" value="YhcG_C"/>
    <property type="match status" value="1"/>
</dbReference>
<accession>V6DH14</accession>
<dbReference type="PATRIC" id="fig|673862.3.peg.727"/>
<dbReference type="InterPro" id="IPR011856">
    <property type="entry name" value="tRNA_endonuc-like_dom_sf"/>
</dbReference>
<dbReference type="AlphaFoldDB" id="V6DH14"/>
<dbReference type="Pfam" id="PF17761">
    <property type="entry name" value="DUF1016_N"/>
    <property type="match status" value="1"/>
</dbReference>
<sequence length="304" mass="35356">MVHWGTKVIEQLANDLQSSFPGMGGFSKRNVFRMRAFYLAYQKVPQAVAQLDNLPIFNIPWGHNAILLEKIKNNKERLWYAQKTIECGWSRTTLEIKIKTDLYNREGKAITNFSKTLPTSQTDIAQQAFKDPYIFDFLTLQEEHLEQDLEQGLIDHVQKLLLEMGKGFALVGRQYHLEIDEEDYYIDLLFYHTKLKCYVVVELKARKFDPRDVGQLNFYLSACDDLLRDETDKSTIGLLLCKSKKNFTAEYALRDIKKPIGIAEYETEIIKNLPKELKSSLPTIEEIEAELEKTEIINELKSKF</sequence>
<dbReference type="PANTHER" id="PTHR30547:SF0">
    <property type="entry name" value="BLR8175 PROTEIN"/>
    <property type="match status" value="1"/>
</dbReference>
<reference evidence="3 4" key="1">
    <citation type="journal article" date="2015" name="Biol. Direct">
        <title>Babela massiliensis, a representative of a widespread bacterial phylum with unusual adaptations to parasitism in amoebae.</title>
        <authorList>
            <person name="Pagnier I."/>
            <person name="Yutin N."/>
            <person name="Croce O."/>
            <person name="Makarova K.S."/>
            <person name="Wolf Y.I."/>
            <person name="Benamar S."/>
            <person name="Raoult D."/>
            <person name="Koonin E.V."/>
            <person name="La Scola B."/>
        </authorList>
    </citation>
    <scope>NUCLEOTIDE SEQUENCE [LARGE SCALE GENOMIC DNA]</scope>
    <source>
        <strain evidence="4">BABL1</strain>
    </source>
</reference>
<dbReference type="InterPro" id="IPR041527">
    <property type="entry name" value="YhcG_N"/>
</dbReference>
<protein>
    <submittedName>
        <fullName evidence="3">PD-DExK superfamily nuclease</fullName>
    </submittedName>
</protein>
<dbReference type="HOGENOM" id="CLU_046640_0_1_7"/>
<feature type="domain" description="YhcG N-terminal" evidence="2">
    <location>
        <begin position="3"/>
        <end position="105"/>
    </location>
</feature>
<dbReference type="InterPro" id="IPR053148">
    <property type="entry name" value="PD-DEXK-like_domain"/>
</dbReference>
<keyword evidence="4" id="KW-1185">Reference proteome</keyword>
<dbReference type="PANTHER" id="PTHR30547">
    <property type="entry name" value="UNCHARACTERIZED PROTEIN YHCG-RELATED"/>
    <property type="match status" value="1"/>
</dbReference>
<name>V6DH14_9BACT</name>
<evidence type="ECO:0000313" key="3">
    <source>
        <dbReference type="EMBL" id="CDK30839.1"/>
    </source>
</evidence>
<dbReference type="STRING" id="673862.BABL1_gene_175"/>
<feature type="domain" description="YhcG PDDEXK nuclease" evidence="1">
    <location>
        <begin position="126"/>
        <end position="282"/>
    </location>
</feature>
<dbReference type="RefSeq" id="WP_023792598.1">
    <property type="nucleotide sequence ID" value="NC_023003.1"/>
</dbReference>
<evidence type="ECO:0000259" key="2">
    <source>
        <dbReference type="Pfam" id="PF17761"/>
    </source>
</evidence>
<dbReference type="Gene3D" id="3.40.1350.10">
    <property type="match status" value="1"/>
</dbReference>
<dbReference type="KEGG" id="dpb:BABL1_gene_175"/>
<dbReference type="eggNOG" id="COG4804">
    <property type="taxonomic scope" value="Bacteria"/>
</dbReference>
<evidence type="ECO:0000313" key="4">
    <source>
        <dbReference type="Proteomes" id="UP000018769"/>
    </source>
</evidence>
<gene>
    <name evidence="3" type="ORF">BABL1_gene_175</name>
</gene>
<proteinExistence type="predicted"/>
<dbReference type="InterPro" id="IPR009362">
    <property type="entry name" value="YhcG_C"/>
</dbReference>
<dbReference type="GO" id="GO:0003676">
    <property type="term" value="F:nucleic acid binding"/>
    <property type="evidence" value="ECO:0007669"/>
    <property type="project" value="InterPro"/>
</dbReference>
<organism evidence="3 4">
    <name type="scientific">Candidatus Babela massiliensis</name>
    <dbReference type="NCBI Taxonomy" id="673862"/>
    <lineage>
        <taxon>Bacteria</taxon>
        <taxon>Candidatus Babelota</taxon>
        <taxon>Candidatus Babeliae</taxon>
        <taxon>Candidatus Babeliales</taxon>
        <taxon>Candidatus Babeliaceae</taxon>
        <taxon>Candidatus Babela</taxon>
    </lineage>
</organism>
<evidence type="ECO:0000259" key="1">
    <source>
        <dbReference type="Pfam" id="PF06250"/>
    </source>
</evidence>
<dbReference type="Proteomes" id="UP000018769">
    <property type="component" value="Chromosome I"/>
</dbReference>